<sequence>MRRFSARRGCAIAKYSVLADGKQIFASKYRLVLPTEEELEQGLKAIEAEIEHERLDNKV</sequence>
<comment type="caution">
    <text evidence="1">The sequence shown here is derived from an EMBL/GenBank/DDBJ whole genome shotgun (WGS) entry which is preliminary data.</text>
</comment>
<evidence type="ECO:0000313" key="2">
    <source>
        <dbReference type="Proteomes" id="UP000050465"/>
    </source>
</evidence>
<protein>
    <submittedName>
        <fullName evidence="1">Uncharacterized protein</fullName>
    </submittedName>
</protein>
<evidence type="ECO:0000313" key="1">
    <source>
        <dbReference type="EMBL" id="KPQ35668.1"/>
    </source>
</evidence>
<organism evidence="1 2">
    <name type="scientific">Phormidesmis priestleyi Ana</name>
    <dbReference type="NCBI Taxonomy" id="1666911"/>
    <lineage>
        <taxon>Bacteria</taxon>
        <taxon>Bacillati</taxon>
        <taxon>Cyanobacteriota</taxon>
        <taxon>Cyanophyceae</taxon>
        <taxon>Leptolyngbyales</taxon>
        <taxon>Leptolyngbyaceae</taxon>
        <taxon>Phormidesmis</taxon>
    </lineage>
</organism>
<proteinExistence type="predicted"/>
<gene>
    <name evidence="1" type="ORF">HLUCCA11_08870</name>
</gene>
<name>A0A0P7ZQW4_9CYAN</name>
<dbReference type="EMBL" id="LJZR01000010">
    <property type="protein sequence ID" value="KPQ35668.1"/>
    <property type="molecule type" value="Genomic_DNA"/>
</dbReference>
<dbReference type="AlphaFoldDB" id="A0A0P7ZQW4"/>
<reference evidence="1 2" key="1">
    <citation type="submission" date="2015-09" db="EMBL/GenBank/DDBJ databases">
        <title>Identification and resolution of microdiversity through metagenomic sequencing of parallel consortia.</title>
        <authorList>
            <person name="Nelson W.C."/>
            <person name="Romine M.F."/>
            <person name="Lindemann S.R."/>
        </authorList>
    </citation>
    <scope>NUCLEOTIDE SEQUENCE [LARGE SCALE GENOMIC DNA]</scope>
    <source>
        <strain evidence="1">Ana</strain>
    </source>
</reference>
<accession>A0A0P7ZQW4</accession>
<dbReference type="Proteomes" id="UP000050465">
    <property type="component" value="Unassembled WGS sequence"/>
</dbReference>